<comment type="caution">
    <text evidence="1">The sequence shown here is derived from an EMBL/GenBank/DDBJ whole genome shotgun (WGS) entry which is preliminary data.</text>
</comment>
<accession>A0ABN8P180</accession>
<organism evidence="1 2">
    <name type="scientific">Porites lobata</name>
    <dbReference type="NCBI Taxonomy" id="104759"/>
    <lineage>
        <taxon>Eukaryota</taxon>
        <taxon>Metazoa</taxon>
        <taxon>Cnidaria</taxon>
        <taxon>Anthozoa</taxon>
        <taxon>Hexacorallia</taxon>
        <taxon>Scleractinia</taxon>
        <taxon>Fungiina</taxon>
        <taxon>Poritidae</taxon>
        <taxon>Porites</taxon>
    </lineage>
</organism>
<proteinExistence type="predicted"/>
<name>A0ABN8P180_9CNID</name>
<dbReference type="PANTHER" id="PTHR33332">
    <property type="entry name" value="REVERSE TRANSCRIPTASE DOMAIN-CONTAINING PROTEIN"/>
    <property type="match status" value="1"/>
</dbReference>
<evidence type="ECO:0008006" key="3">
    <source>
        <dbReference type="Google" id="ProtNLM"/>
    </source>
</evidence>
<evidence type="ECO:0000313" key="1">
    <source>
        <dbReference type="EMBL" id="CAH3130036.1"/>
    </source>
</evidence>
<dbReference type="Proteomes" id="UP001159405">
    <property type="component" value="Unassembled WGS sequence"/>
</dbReference>
<dbReference type="EMBL" id="CALNXK010000047">
    <property type="protein sequence ID" value="CAH3130036.1"/>
    <property type="molecule type" value="Genomic_DNA"/>
</dbReference>
<gene>
    <name evidence="1" type="ORF">PLOB_00034392</name>
</gene>
<keyword evidence="2" id="KW-1185">Reference proteome</keyword>
<sequence>MSCVKNLVIASDTVDCSTTAKNIQVIFNNSLSMLLHVTARYSSFFHLRNIFKIRKFLSYDTCKTLIHAFVSTRIDYCNSLLYGQPKCILKRLQSVLNSATRLIHLTSRYEHVTPLIIQLHWLPIEQRITFTIAVKKCVIHEIITFKALHGAAPSYITDLFKPYRLLRSSNQFLLSTSKFNLKTYGGRSLTIAAPSVWNALPFELRSCNSLSSFKSKLKTRLFKIGYDVVV</sequence>
<reference evidence="1 2" key="1">
    <citation type="submission" date="2022-05" db="EMBL/GenBank/DDBJ databases">
        <authorList>
            <consortium name="Genoscope - CEA"/>
            <person name="William W."/>
        </authorList>
    </citation>
    <scope>NUCLEOTIDE SEQUENCE [LARGE SCALE GENOMIC DNA]</scope>
</reference>
<evidence type="ECO:0000313" key="2">
    <source>
        <dbReference type="Proteomes" id="UP001159405"/>
    </source>
</evidence>
<protein>
    <recommendedName>
        <fullName evidence="3">Maturase K</fullName>
    </recommendedName>
</protein>